<accession>A0A1I3GSG6</accession>
<evidence type="ECO:0000256" key="5">
    <source>
        <dbReference type="ARBA" id="ARBA00022496"/>
    </source>
</evidence>
<dbReference type="RefSeq" id="WP_245811415.1">
    <property type="nucleotide sequence ID" value="NZ_CP041745.1"/>
</dbReference>
<dbReference type="STRING" id="420953.SAMN05192543_102665"/>
<name>A0A1I3GSG6_9BURK</name>
<dbReference type="InterPro" id="IPR010105">
    <property type="entry name" value="TonB_sidphr_rcpt"/>
</dbReference>
<dbReference type="PROSITE" id="PS52016">
    <property type="entry name" value="TONB_DEPENDENT_REC_3"/>
    <property type="match status" value="1"/>
</dbReference>
<feature type="region of interest" description="Disordered" evidence="16">
    <location>
        <begin position="63"/>
        <end position="95"/>
    </location>
</feature>
<evidence type="ECO:0000256" key="1">
    <source>
        <dbReference type="ARBA" id="ARBA00004571"/>
    </source>
</evidence>
<keyword evidence="7 17" id="KW-0732">Signal</keyword>
<evidence type="ECO:0000256" key="6">
    <source>
        <dbReference type="ARBA" id="ARBA00022692"/>
    </source>
</evidence>
<evidence type="ECO:0000256" key="10">
    <source>
        <dbReference type="ARBA" id="ARBA00023077"/>
    </source>
</evidence>
<dbReference type="GO" id="GO:0015891">
    <property type="term" value="P:siderophore transport"/>
    <property type="evidence" value="ECO:0007669"/>
    <property type="project" value="InterPro"/>
</dbReference>
<evidence type="ECO:0000259" key="18">
    <source>
        <dbReference type="Pfam" id="PF00593"/>
    </source>
</evidence>
<dbReference type="Proteomes" id="UP000199548">
    <property type="component" value="Unassembled WGS sequence"/>
</dbReference>
<feature type="domain" description="TonB-dependent receptor-like beta-barrel" evidence="18">
    <location>
        <begin position="270"/>
        <end position="707"/>
    </location>
</feature>
<evidence type="ECO:0000256" key="14">
    <source>
        <dbReference type="PROSITE-ProRule" id="PRU01360"/>
    </source>
</evidence>
<keyword evidence="11 14" id="KW-0472">Membrane</keyword>
<keyword evidence="12" id="KW-0675">Receptor</keyword>
<keyword evidence="10 15" id="KW-0798">TonB box</keyword>
<dbReference type="CDD" id="cd01347">
    <property type="entry name" value="ligand_gated_channel"/>
    <property type="match status" value="1"/>
</dbReference>
<keyword evidence="21" id="KW-1185">Reference proteome</keyword>
<dbReference type="PANTHER" id="PTHR32552">
    <property type="entry name" value="FERRICHROME IRON RECEPTOR-RELATED"/>
    <property type="match status" value="1"/>
</dbReference>
<keyword evidence="3 14" id="KW-0813">Transport</keyword>
<evidence type="ECO:0000256" key="8">
    <source>
        <dbReference type="ARBA" id="ARBA00023004"/>
    </source>
</evidence>
<comment type="similarity">
    <text evidence="2 14 15">Belongs to the TonB-dependent receptor family.</text>
</comment>
<evidence type="ECO:0000256" key="17">
    <source>
        <dbReference type="SAM" id="SignalP"/>
    </source>
</evidence>
<evidence type="ECO:0000256" key="13">
    <source>
        <dbReference type="ARBA" id="ARBA00023237"/>
    </source>
</evidence>
<organism evidence="20 21">
    <name type="scientific">Paraburkholderia megapolitana</name>
    <dbReference type="NCBI Taxonomy" id="420953"/>
    <lineage>
        <taxon>Bacteria</taxon>
        <taxon>Pseudomonadati</taxon>
        <taxon>Pseudomonadota</taxon>
        <taxon>Betaproteobacteria</taxon>
        <taxon>Burkholderiales</taxon>
        <taxon>Burkholderiaceae</taxon>
        <taxon>Paraburkholderia</taxon>
    </lineage>
</organism>
<dbReference type="GO" id="GO:0015344">
    <property type="term" value="F:siderophore uptake transmembrane transporter activity"/>
    <property type="evidence" value="ECO:0007669"/>
    <property type="project" value="TreeGrafter"/>
</dbReference>
<evidence type="ECO:0000256" key="4">
    <source>
        <dbReference type="ARBA" id="ARBA00022452"/>
    </source>
</evidence>
<dbReference type="InterPro" id="IPR000531">
    <property type="entry name" value="Beta-barrel_TonB"/>
</dbReference>
<feature type="domain" description="TonB-dependent receptor plug" evidence="19">
    <location>
        <begin position="97"/>
        <end position="194"/>
    </location>
</feature>
<evidence type="ECO:0000256" key="15">
    <source>
        <dbReference type="RuleBase" id="RU003357"/>
    </source>
</evidence>
<comment type="subcellular location">
    <subcellularLocation>
        <location evidence="1 14">Cell outer membrane</location>
        <topology evidence="1 14">Multi-pass membrane protein</topology>
    </subcellularLocation>
</comment>
<evidence type="ECO:0000259" key="19">
    <source>
        <dbReference type="Pfam" id="PF07715"/>
    </source>
</evidence>
<keyword evidence="9" id="KW-0406">Ion transport</keyword>
<evidence type="ECO:0000313" key="21">
    <source>
        <dbReference type="Proteomes" id="UP000199548"/>
    </source>
</evidence>
<evidence type="ECO:0000256" key="9">
    <source>
        <dbReference type="ARBA" id="ARBA00023065"/>
    </source>
</evidence>
<feature type="chain" id="PRO_5011600987" evidence="17">
    <location>
        <begin position="33"/>
        <end position="738"/>
    </location>
</feature>
<dbReference type="InterPro" id="IPR037066">
    <property type="entry name" value="Plug_dom_sf"/>
</dbReference>
<dbReference type="Gene3D" id="2.170.130.10">
    <property type="entry name" value="TonB-dependent receptor, plug domain"/>
    <property type="match status" value="1"/>
</dbReference>
<reference evidence="20 21" key="1">
    <citation type="submission" date="2016-10" db="EMBL/GenBank/DDBJ databases">
        <authorList>
            <person name="de Groot N.N."/>
        </authorList>
    </citation>
    <scope>NUCLEOTIDE SEQUENCE [LARGE SCALE GENOMIC DNA]</scope>
    <source>
        <strain evidence="20 21">LMG 23650</strain>
    </source>
</reference>
<keyword evidence="5" id="KW-0410">Iron transport</keyword>
<keyword evidence="13 14" id="KW-0998">Cell outer membrane</keyword>
<dbReference type="NCBIfam" id="TIGR01783">
    <property type="entry name" value="TonB-siderophor"/>
    <property type="match status" value="1"/>
</dbReference>
<sequence length="738" mass="81247">MRKQQVGKSFGLRLRPGHVALMLGVMALAARAQEVAPAATAPAPAKGASSVSATATDSHTLPAIKVNSSAQNPQGPGVGYVAKRSKTGTKTDSALITNPQSISVVTRQQMDDLGAQTIDQALRYSAGVYTQDGTDVRFDQLRGRGFDLDSYLDGLHLYQSPRFATPRIDPYFLERMEVLHGPASVLYGQGSPGGLVNYVSKLPTEEPYHEVMMQAGNHDNYQLGFDFSGPVDEAGTVLYRVTGIGRTAETQVSAIKDQRIAIAPSVTLRPNRDTTFTLQGSFQRDPNGGLFNPVTASGTIISNPNGHISPGQYFGNPNTDDMQRTQYWFGYQFDQRLNDTFSISQNLRYLHIDERYYQTSITSAPAADNRTVYLWSNTDDEHYSQFEVDTHGQAKFATGPVQHTVLLGLDYQRTLLGDSYGGGIAGTVNIFNPNVSGLKTITANQRGDWSSSTVGLYLQDEARYRNWVLTVGLREDFVGTNQQFTSPANSFPPTGLNHANDHAFTYRAGLAYEFDNGIVPFVSYAKSFQPILGSTYSGAAFTPTTGKQVEAGVRYQPKGFDGYFSLSAYNLTQDNVSTTDPQHQQFSIQTGQVRSRGIEMEAHANVTENVKLIASYSYLNQIVTESTTANYGKRPTYAPRHTAALWADYTFHQGPLRNFGFGSGVRYVSQSEGDQFDSFQVPSRVLVDLGAHYTLKDWTLALNVNNLFNREYIAYCNLSSVCFWGSTRTVLGTARYQW</sequence>
<dbReference type="Pfam" id="PF00593">
    <property type="entry name" value="TonB_dep_Rec_b-barrel"/>
    <property type="match status" value="1"/>
</dbReference>
<dbReference type="GO" id="GO:0038023">
    <property type="term" value="F:signaling receptor activity"/>
    <property type="evidence" value="ECO:0007669"/>
    <property type="project" value="InterPro"/>
</dbReference>
<evidence type="ECO:0000256" key="11">
    <source>
        <dbReference type="ARBA" id="ARBA00023136"/>
    </source>
</evidence>
<dbReference type="Gene3D" id="2.40.170.20">
    <property type="entry name" value="TonB-dependent receptor, beta-barrel domain"/>
    <property type="match status" value="1"/>
</dbReference>
<dbReference type="PANTHER" id="PTHR32552:SF68">
    <property type="entry name" value="FERRICHROME OUTER MEMBRANE TRANSPORTER_PHAGE RECEPTOR"/>
    <property type="match status" value="1"/>
</dbReference>
<proteinExistence type="inferred from homology"/>
<dbReference type="AlphaFoldDB" id="A0A1I3GSG6"/>
<evidence type="ECO:0000256" key="7">
    <source>
        <dbReference type="ARBA" id="ARBA00022729"/>
    </source>
</evidence>
<dbReference type="SUPFAM" id="SSF56935">
    <property type="entry name" value="Porins"/>
    <property type="match status" value="1"/>
</dbReference>
<evidence type="ECO:0000256" key="16">
    <source>
        <dbReference type="SAM" id="MobiDB-lite"/>
    </source>
</evidence>
<evidence type="ECO:0000256" key="12">
    <source>
        <dbReference type="ARBA" id="ARBA00023170"/>
    </source>
</evidence>
<dbReference type="InterPro" id="IPR012910">
    <property type="entry name" value="Plug_dom"/>
</dbReference>
<dbReference type="Pfam" id="PF07715">
    <property type="entry name" value="Plug"/>
    <property type="match status" value="1"/>
</dbReference>
<keyword evidence="8" id="KW-0408">Iron</keyword>
<protein>
    <submittedName>
        <fullName evidence="20">Iron complex outermembrane recepter protein</fullName>
    </submittedName>
</protein>
<keyword evidence="6 14" id="KW-0812">Transmembrane</keyword>
<dbReference type="EMBL" id="FOQU01000002">
    <property type="protein sequence ID" value="SFI26340.1"/>
    <property type="molecule type" value="Genomic_DNA"/>
</dbReference>
<evidence type="ECO:0000256" key="3">
    <source>
        <dbReference type="ARBA" id="ARBA00022448"/>
    </source>
</evidence>
<dbReference type="InterPro" id="IPR039426">
    <property type="entry name" value="TonB-dep_rcpt-like"/>
</dbReference>
<keyword evidence="4 14" id="KW-1134">Transmembrane beta strand</keyword>
<feature type="signal peptide" evidence="17">
    <location>
        <begin position="1"/>
        <end position="32"/>
    </location>
</feature>
<dbReference type="FunFam" id="2.40.170.20:FF:000005">
    <property type="entry name" value="TonB-dependent siderophore receptor"/>
    <property type="match status" value="1"/>
</dbReference>
<dbReference type="FunFam" id="2.170.130.10:FF:000001">
    <property type="entry name" value="Catecholate siderophore TonB-dependent receptor"/>
    <property type="match status" value="1"/>
</dbReference>
<dbReference type="GO" id="GO:0009279">
    <property type="term" value="C:cell outer membrane"/>
    <property type="evidence" value="ECO:0007669"/>
    <property type="project" value="UniProtKB-SubCell"/>
</dbReference>
<evidence type="ECO:0000313" key="20">
    <source>
        <dbReference type="EMBL" id="SFI26340.1"/>
    </source>
</evidence>
<dbReference type="InterPro" id="IPR036942">
    <property type="entry name" value="Beta-barrel_TonB_sf"/>
</dbReference>
<gene>
    <name evidence="20" type="ORF">SAMN05192543_102665</name>
</gene>
<evidence type="ECO:0000256" key="2">
    <source>
        <dbReference type="ARBA" id="ARBA00009810"/>
    </source>
</evidence>